<evidence type="ECO:0000256" key="1">
    <source>
        <dbReference type="ARBA" id="ARBA00004141"/>
    </source>
</evidence>
<feature type="transmembrane region" description="Helical" evidence="5">
    <location>
        <begin position="189"/>
        <end position="211"/>
    </location>
</feature>
<feature type="transmembrane region" description="Helical" evidence="5">
    <location>
        <begin position="91"/>
        <end position="107"/>
    </location>
</feature>
<keyword evidence="4 5" id="KW-0472">Membrane</keyword>
<dbReference type="Proteomes" id="UP000742786">
    <property type="component" value="Unassembled WGS sequence"/>
</dbReference>
<evidence type="ECO:0000256" key="2">
    <source>
        <dbReference type="ARBA" id="ARBA00022692"/>
    </source>
</evidence>
<dbReference type="InterPro" id="IPR007016">
    <property type="entry name" value="O-antigen_ligase-rel_domated"/>
</dbReference>
<dbReference type="AlphaFoldDB" id="A0A916N8Q9"/>
<dbReference type="Pfam" id="PF04932">
    <property type="entry name" value="Wzy_C"/>
    <property type="match status" value="1"/>
</dbReference>
<dbReference type="PANTHER" id="PTHR37422">
    <property type="entry name" value="TEICHURONIC ACID BIOSYNTHESIS PROTEIN TUAE"/>
    <property type="match status" value="1"/>
</dbReference>
<evidence type="ECO:0000256" key="4">
    <source>
        <dbReference type="ARBA" id="ARBA00023136"/>
    </source>
</evidence>
<name>A0A916N8Q9_9PROT</name>
<comment type="caution">
    <text evidence="7">The sequence shown here is derived from an EMBL/GenBank/DDBJ whole genome shotgun (WGS) entry which is preliminary data.</text>
</comment>
<feature type="transmembrane region" description="Helical" evidence="5">
    <location>
        <begin position="119"/>
        <end position="138"/>
    </location>
</feature>
<feature type="transmembrane region" description="Helical" evidence="5">
    <location>
        <begin position="426"/>
        <end position="443"/>
    </location>
</feature>
<keyword evidence="2 5" id="KW-0812">Transmembrane</keyword>
<evidence type="ECO:0000313" key="8">
    <source>
        <dbReference type="Proteomes" id="UP000742786"/>
    </source>
</evidence>
<sequence length="475" mass="51068">MFRLVGGQPGNVPPQFAAMVVLPLVAATLMGGLIVFAGLDALVLCLALLACAFVMIDFRIGVVSLIVLMPLSASTLLPHQVGGIIGLNQETLLLLATLVSWLLHARASDGRGGFGTKPLVWLYVVPFVLAGVLGSQHLNDVAPSYLAVQPLVYDSVSYYLLRIVLKPLYLVLFALLVAAAVDRSRRPELFIAPMLVSIWVMCLVTICFTLFSGASLAELASTHARMFLSPLGLHTNEMGRLYAVAYALLLYTCAATKDSGLRLLLIASMGLATLALMLTFSRGAFLAFAVVNGLFLQSRRQVSTLLLGGLLLIVLAVLIPGAVYDRIGYGWGSDINIISAGRVDDIWLPLLRELWHSPIFGTGLSSIAWSEAARTGIIQNAGHAHNAYLNAVLDMGLLGLILLCAYLVHVWKGFRRLSVDPAINPLLRGFYAGAAAGLVSFLVDGFFGSSLTPCIEQVFLWLAIGMMYGQQRALR</sequence>
<dbReference type="GO" id="GO:0016020">
    <property type="term" value="C:membrane"/>
    <property type="evidence" value="ECO:0007669"/>
    <property type="project" value="UniProtKB-SubCell"/>
</dbReference>
<evidence type="ECO:0000256" key="3">
    <source>
        <dbReference type="ARBA" id="ARBA00022989"/>
    </source>
</evidence>
<keyword evidence="8" id="KW-1185">Reference proteome</keyword>
<reference evidence="7" key="1">
    <citation type="submission" date="2021-04" db="EMBL/GenBank/DDBJ databases">
        <authorList>
            <person name="Hornung B."/>
        </authorList>
    </citation>
    <scope>NUCLEOTIDE SEQUENCE</scope>
    <source>
        <strain evidence="7">G5G6</strain>
    </source>
</reference>
<feature type="transmembrane region" description="Helical" evidence="5">
    <location>
        <begin position="395"/>
        <end position="414"/>
    </location>
</feature>
<organism evidence="7 8">
    <name type="scientific">Georgfuchsia toluolica</name>
    <dbReference type="NCBI Taxonomy" id="424218"/>
    <lineage>
        <taxon>Bacteria</taxon>
        <taxon>Pseudomonadati</taxon>
        <taxon>Pseudomonadota</taxon>
        <taxon>Betaproteobacteria</taxon>
        <taxon>Nitrosomonadales</taxon>
        <taxon>Sterolibacteriaceae</taxon>
        <taxon>Georgfuchsia</taxon>
    </lineage>
</organism>
<feature type="transmembrane region" description="Helical" evidence="5">
    <location>
        <begin position="158"/>
        <end position="177"/>
    </location>
</feature>
<proteinExistence type="predicted"/>
<evidence type="ECO:0000256" key="5">
    <source>
        <dbReference type="SAM" id="Phobius"/>
    </source>
</evidence>
<gene>
    <name evidence="7" type="ORF">GTOL_10775</name>
</gene>
<feature type="transmembrane region" description="Helical" evidence="5">
    <location>
        <begin position="46"/>
        <end position="71"/>
    </location>
</feature>
<protein>
    <recommendedName>
        <fullName evidence="6">O-antigen ligase-related domain-containing protein</fullName>
    </recommendedName>
</protein>
<evidence type="ECO:0000313" key="7">
    <source>
        <dbReference type="EMBL" id="CAG4882893.1"/>
    </source>
</evidence>
<feature type="transmembrane region" description="Helical" evidence="5">
    <location>
        <begin position="264"/>
        <end position="290"/>
    </location>
</feature>
<evidence type="ECO:0000259" key="6">
    <source>
        <dbReference type="Pfam" id="PF04932"/>
    </source>
</evidence>
<keyword evidence="3 5" id="KW-1133">Transmembrane helix</keyword>
<feature type="transmembrane region" description="Helical" evidence="5">
    <location>
        <begin position="16"/>
        <end position="39"/>
    </location>
</feature>
<feature type="domain" description="O-antigen ligase-related" evidence="6">
    <location>
        <begin position="268"/>
        <end position="403"/>
    </location>
</feature>
<dbReference type="PANTHER" id="PTHR37422:SF13">
    <property type="entry name" value="LIPOPOLYSACCHARIDE BIOSYNTHESIS PROTEIN PA4999-RELATED"/>
    <property type="match status" value="1"/>
</dbReference>
<feature type="transmembrane region" description="Helical" evidence="5">
    <location>
        <begin position="302"/>
        <end position="324"/>
    </location>
</feature>
<dbReference type="InterPro" id="IPR051533">
    <property type="entry name" value="WaaL-like"/>
</dbReference>
<comment type="subcellular location">
    <subcellularLocation>
        <location evidence="1">Membrane</location>
        <topology evidence="1">Multi-pass membrane protein</topology>
    </subcellularLocation>
</comment>
<accession>A0A916N8Q9</accession>
<dbReference type="EMBL" id="CAJQUM010000001">
    <property type="protein sequence ID" value="CAG4882893.1"/>
    <property type="molecule type" value="Genomic_DNA"/>
</dbReference>